<gene>
    <name evidence="1" type="ORF">METZ01_LOCUS393268</name>
</gene>
<accession>A0A382V1S1</accession>
<organism evidence="1">
    <name type="scientific">marine metagenome</name>
    <dbReference type="NCBI Taxonomy" id="408172"/>
    <lineage>
        <taxon>unclassified sequences</taxon>
        <taxon>metagenomes</taxon>
        <taxon>ecological metagenomes</taxon>
    </lineage>
</organism>
<sequence>YGLKGDKITEPNPIEYQNDKVTVHSDDEIPSIAIIPFRNKGKEEDAFYAYGICHDLIKDCSGAGIIRVASLERIEELDDLSVEKKAKKLEVRYIATGTLWKMDNIFQLSIELYDSKKSEVIWSDNWQENWDNLPTIKGSLSNGLLKVLDIKPKVEKQFETTNTQAYEYFLKGKHKFEKREHTEDIEIARGFINRAIELDDNLIYAKNMLAKIIYMQGDVKKSLDMYGKNIEQARVLNDDYSLAQSYKYKGGELWEESKYEEALDNFSDALTIFKKLDSRHDMINTLNN</sequence>
<dbReference type="SUPFAM" id="SSF48452">
    <property type="entry name" value="TPR-like"/>
    <property type="match status" value="1"/>
</dbReference>
<protein>
    <recommendedName>
        <fullName evidence="2">Tetratricopeptide repeat protein</fullName>
    </recommendedName>
</protein>
<dbReference type="EMBL" id="UINC01148494">
    <property type="protein sequence ID" value="SVD40414.1"/>
    <property type="molecule type" value="Genomic_DNA"/>
</dbReference>
<dbReference type="AlphaFoldDB" id="A0A382V1S1"/>
<reference evidence="1" key="1">
    <citation type="submission" date="2018-05" db="EMBL/GenBank/DDBJ databases">
        <authorList>
            <person name="Lanie J.A."/>
            <person name="Ng W.-L."/>
            <person name="Kazmierczak K.M."/>
            <person name="Andrzejewski T.M."/>
            <person name="Davidsen T.M."/>
            <person name="Wayne K.J."/>
            <person name="Tettelin H."/>
            <person name="Glass J.I."/>
            <person name="Rusch D."/>
            <person name="Podicherti R."/>
            <person name="Tsui H.-C.T."/>
            <person name="Winkler M.E."/>
        </authorList>
    </citation>
    <scope>NUCLEOTIDE SEQUENCE</scope>
</reference>
<feature type="non-terminal residue" evidence="1">
    <location>
        <position position="1"/>
    </location>
</feature>
<evidence type="ECO:0008006" key="2">
    <source>
        <dbReference type="Google" id="ProtNLM"/>
    </source>
</evidence>
<dbReference type="InterPro" id="IPR011990">
    <property type="entry name" value="TPR-like_helical_dom_sf"/>
</dbReference>
<evidence type="ECO:0000313" key="1">
    <source>
        <dbReference type="EMBL" id="SVD40414.1"/>
    </source>
</evidence>
<name>A0A382V1S1_9ZZZZ</name>
<proteinExistence type="predicted"/>
<feature type="non-terminal residue" evidence="1">
    <location>
        <position position="288"/>
    </location>
</feature>
<dbReference type="Gene3D" id="1.25.40.10">
    <property type="entry name" value="Tetratricopeptide repeat domain"/>
    <property type="match status" value="1"/>
</dbReference>
<dbReference type="Pfam" id="PF13424">
    <property type="entry name" value="TPR_12"/>
    <property type="match status" value="1"/>
</dbReference>